<dbReference type="PANTHER" id="PTHR37461">
    <property type="entry name" value="ANTI-SIGMA-K FACTOR RSKA"/>
    <property type="match status" value="1"/>
</dbReference>
<organism evidence="15 16">
    <name type="scientific">Halobacillus mangrovi</name>
    <dbReference type="NCBI Taxonomy" id="402384"/>
    <lineage>
        <taxon>Bacteria</taxon>
        <taxon>Bacillati</taxon>
        <taxon>Bacillota</taxon>
        <taxon>Bacilli</taxon>
        <taxon>Bacillales</taxon>
        <taxon>Bacillaceae</taxon>
        <taxon>Halobacillus</taxon>
    </lineage>
</organism>
<sequence>MMRNECDLLIDYYNDQLSEKEKKEFENHLETCADCRRELEELQMLTADLPFASEPVDPPEDLKDRVLGNVFSEASPSATEDEADEFPSENETNSIVDFDKIKQDKEEKPIRKKPVWLIRGLVAALVLSIAGNLYALVIDNEEATPEPDPPDAPEEGTDQVMKRVQLQGEGNGATASAALIQQKSGDILTLQAEQLEQLEGDEVYQVWLIQGEKPFRAGTFVANKNGEGAVSYSLDKLPEDTNWDAVAISKEPDATSETPRGEVILSSEL</sequence>
<evidence type="ECO:0000256" key="4">
    <source>
        <dbReference type="ARBA" id="ARBA00022692"/>
    </source>
</evidence>
<dbReference type="Proteomes" id="UP000192527">
    <property type="component" value="Chromosome"/>
</dbReference>
<evidence type="ECO:0000259" key="14">
    <source>
        <dbReference type="Pfam" id="PF13490"/>
    </source>
</evidence>
<evidence type="ECO:0000256" key="10">
    <source>
        <dbReference type="ARBA" id="ARBA00030803"/>
    </source>
</evidence>
<dbReference type="EMBL" id="CP020772">
    <property type="protein sequence ID" value="ARI78921.1"/>
    <property type="molecule type" value="Genomic_DNA"/>
</dbReference>
<comment type="similarity">
    <text evidence="7">Belongs to the zinc-associated anti-sigma factor (ZAS) superfamily. Anti-sigma-W factor family.</text>
</comment>
<dbReference type="OrthoDB" id="150725at2"/>
<evidence type="ECO:0000256" key="1">
    <source>
        <dbReference type="ARBA" id="ARBA00004167"/>
    </source>
</evidence>
<dbReference type="KEGG" id="hmn:HM131_19740"/>
<dbReference type="InterPro" id="IPR027383">
    <property type="entry name" value="Znf_put"/>
</dbReference>
<feature type="transmembrane region" description="Helical" evidence="12">
    <location>
        <begin position="116"/>
        <end position="137"/>
    </location>
</feature>
<feature type="region of interest" description="Disordered" evidence="11">
    <location>
        <begin position="73"/>
        <end position="99"/>
    </location>
</feature>
<keyword evidence="3" id="KW-1003">Cell membrane</keyword>
<dbReference type="GO" id="GO:0006417">
    <property type="term" value="P:regulation of translation"/>
    <property type="evidence" value="ECO:0007669"/>
    <property type="project" value="TreeGrafter"/>
</dbReference>
<reference evidence="15 16" key="1">
    <citation type="submission" date="2017-04" db="EMBL/GenBank/DDBJ databases">
        <title>The whole genome sequencing and assembly of Halobacillus mangrovi strain.</title>
        <authorList>
            <person name="Lee S.-J."/>
            <person name="Park M.-K."/>
            <person name="Kim J.-Y."/>
            <person name="Lee Y.-J."/>
            <person name="Yi H."/>
            <person name="Bahn Y.-S."/>
            <person name="Kim J.F."/>
            <person name="Lee D.-W."/>
        </authorList>
    </citation>
    <scope>NUCLEOTIDE SEQUENCE [LARGE SCALE GENOMIC DNA]</scope>
    <source>
        <strain evidence="15 16">KTB 131</strain>
    </source>
</reference>
<dbReference type="Pfam" id="PF10099">
    <property type="entry name" value="RskA_C"/>
    <property type="match status" value="1"/>
</dbReference>
<evidence type="ECO:0000256" key="6">
    <source>
        <dbReference type="ARBA" id="ARBA00023136"/>
    </source>
</evidence>
<evidence type="ECO:0000256" key="2">
    <source>
        <dbReference type="ARBA" id="ARBA00004236"/>
    </source>
</evidence>
<dbReference type="InterPro" id="IPR041916">
    <property type="entry name" value="Anti_sigma_zinc_sf"/>
</dbReference>
<dbReference type="STRING" id="402384.HM131_19740"/>
<evidence type="ECO:0000256" key="12">
    <source>
        <dbReference type="SAM" id="Phobius"/>
    </source>
</evidence>
<feature type="compositionally biased region" description="Acidic residues" evidence="11">
    <location>
        <begin position="79"/>
        <end position="88"/>
    </location>
</feature>
<feature type="domain" description="Putative zinc-finger" evidence="14">
    <location>
        <begin position="7"/>
        <end position="36"/>
    </location>
</feature>
<feature type="domain" description="Anti-sigma K factor RskA C-terminal" evidence="13">
    <location>
        <begin position="121"/>
        <end position="263"/>
    </location>
</feature>
<gene>
    <name evidence="15" type="ORF">HM131_19740</name>
</gene>
<evidence type="ECO:0000313" key="16">
    <source>
        <dbReference type="Proteomes" id="UP000192527"/>
    </source>
</evidence>
<dbReference type="GO" id="GO:0005886">
    <property type="term" value="C:plasma membrane"/>
    <property type="evidence" value="ECO:0007669"/>
    <property type="project" value="UniProtKB-SubCell"/>
</dbReference>
<evidence type="ECO:0000256" key="7">
    <source>
        <dbReference type="ARBA" id="ARBA00024353"/>
    </source>
</evidence>
<keyword evidence="4 12" id="KW-0812">Transmembrane</keyword>
<feature type="region of interest" description="Disordered" evidence="11">
    <location>
        <begin position="250"/>
        <end position="269"/>
    </location>
</feature>
<name>A0A1W6A0B1_9BACI</name>
<dbReference type="GO" id="GO:0016989">
    <property type="term" value="F:sigma factor antagonist activity"/>
    <property type="evidence" value="ECO:0007669"/>
    <property type="project" value="TreeGrafter"/>
</dbReference>
<keyword evidence="6 12" id="KW-0472">Membrane</keyword>
<evidence type="ECO:0000259" key="13">
    <source>
        <dbReference type="Pfam" id="PF10099"/>
    </source>
</evidence>
<evidence type="ECO:0000256" key="9">
    <source>
        <dbReference type="ARBA" id="ARBA00029829"/>
    </source>
</evidence>
<evidence type="ECO:0000256" key="3">
    <source>
        <dbReference type="ARBA" id="ARBA00022475"/>
    </source>
</evidence>
<accession>A0A1W6A0B1</accession>
<evidence type="ECO:0000256" key="8">
    <source>
        <dbReference type="ARBA" id="ARBA00024438"/>
    </source>
</evidence>
<dbReference type="PANTHER" id="PTHR37461:SF1">
    <property type="entry name" value="ANTI-SIGMA-K FACTOR RSKA"/>
    <property type="match status" value="1"/>
</dbReference>
<evidence type="ECO:0000313" key="15">
    <source>
        <dbReference type="EMBL" id="ARI78921.1"/>
    </source>
</evidence>
<dbReference type="Pfam" id="PF13490">
    <property type="entry name" value="zf-HC2"/>
    <property type="match status" value="1"/>
</dbReference>
<dbReference type="RefSeq" id="WP_085031444.1">
    <property type="nucleotide sequence ID" value="NZ_CP020772.1"/>
</dbReference>
<dbReference type="InterPro" id="IPR051474">
    <property type="entry name" value="Anti-sigma-K/W_factor"/>
</dbReference>
<dbReference type="AlphaFoldDB" id="A0A1W6A0B1"/>
<protein>
    <recommendedName>
        <fullName evidence="8">Anti-sigma-W factor RsiW</fullName>
    </recommendedName>
    <alternativeName>
        <fullName evidence="10">Regulator of SigK</fullName>
    </alternativeName>
    <alternativeName>
        <fullName evidence="9">Sigma-K anti-sigma factor RskA</fullName>
    </alternativeName>
</protein>
<dbReference type="Gene3D" id="1.10.10.1320">
    <property type="entry name" value="Anti-sigma factor, zinc-finger domain"/>
    <property type="match status" value="1"/>
</dbReference>
<dbReference type="InterPro" id="IPR018764">
    <property type="entry name" value="RskA_C"/>
</dbReference>
<keyword evidence="5 12" id="KW-1133">Transmembrane helix</keyword>
<proteinExistence type="inferred from homology"/>
<evidence type="ECO:0000256" key="11">
    <source>
        <dbReference type="SAM" id="MobiDB-lite"/>
    </source>
</evidence>
<evidence type="ECO:0000256" key="5">
    <source>
        <dbReference type="ARBA" id="ARBA00022989"/>
    </source>
</evidence>
<keyword evidence="16" id="KW-1185">Reference proteome</keyword>
<comment type="subcellular location">
    <subcellularLocation>
        <location evidence="2">Cell membrane</location>
    </subcellularLocation>
    <subcellularLocation>
        <location evidence="1">Membrane</location>
        <topology evidence="1">Single-pass membrane protein</topology>
    </subcellularLocation>
</comment>